<dbReference type="InterPro" id="IPR013144">
    <property type="entry name" value="CRA_dom"/>
</dbReference>
<evidence type="ECO:0000256" key="3">
    <source>
        <dbReference type="ARBA" id="ARBA00010615"/>
    </source>
</evidence>
<evidence type="ECO:0000313" key="13">
    <source>
        <dbReference type="Proteomes" id="UP000799302"/>
    </source>
</evidence>
<dbReference type="GO" id="GO:0005634">
    <property type="term" value="C:nucleus"/>
    <property type="evidence" value="ECO:0007669"/>
    <property type="project" value="TreeGrafter"/>
</dbReference>
<keyword evidence="5" id="KW-0479">Metal-binding</keyword>
<evidence type="ECO:0000259" key="10">
    <source>
        <dbReference type="PROSITE" id="PS50897"/>
    </source>
</evidence>
<organism evidence="12 13">
    <name type="scientific">Microthyrium microscopicum</name>
    <dbReference type="NCBI Taxonomy" id="703497"/>
    <lineage>
        <taxon>Eukaryota</taxon>
        <taxon>Fungi</taxon>
        <taxon>Dikarya</taxon>
        <taxon>Ascomycota</taxon>
        <taxon>Pezizomycotina</taxon>
        <taxon>Dothideomycetes</taxon>
        <taxon>Dothideomycetes incertae sedis</taxon>
        <taxon>Microthyriales</taxon>
        <taxon>Microthyriaceae</taxon>
        <taxon>Microthyrium</taxon>
    </lineage>
</organism>
<dbReference type="InterPro" id="IPR045098">
    <property type="entry name" value="Fyv10_fam"/>
</dbReference>
<feature type="domain" description="RING-Gid-type" evidence="11">
    <location>
        <begin position="375"/>
        <end position="436"/>
    </location>
</feature>
<dbReference type="SMART" id="SM00757">
    <property type="entry name" value="CRA"/>
    <property type="match status" value="1"/>
</dbReference>
<evidence type="ECO:0000256" key="5">
    <source>
        <dbReference type="ARBA" id="ARBA00022723"/>
    </source>
</evidence>
<dbReference type="PROSITE" id="PS51867">
    <property type="entry name" value="ZF_RING_GID"/>
    <property type="match status" value="1"/>
</dbReference>
<dbReference type="GO" id="GO:0061630">
    <property type="term" value="F:ubiquitin protein ligase activity"/>
    <property type="evidence" value="ECO:0007669"/>
    <property type="project" value="InterPro"/>
</dbReference>
<evidence type="ECO:0000256" key="7">
    <source>
        <dbReference type="ARBA" id="ARBA00022833"/>
    </source>
</evidence>
<dbReference type="InterPro" id="IPR024964">
    <property type="entry name" value="CTLH/CRA"/>
</dbReference>
<dbReference type="GO" id="GO:0008270">
    <property type="term" value="F:zinc ion binding"/>
    <property type="evidence" value="ECO:0007669"/>
    <property type="project" value="UniProtKB-KW"/>
</dbReference>
<dbReference type="GO" id="GO:0034657">
    <property type="term" value="C:GID complex"/>
    <property type="evidence" value="ECO:0007669"/>
    <property type="project" value="TreeGrafter"/>
</dbReference>
<comment type="subcellular location">
    <subcellularLocation>
        <location evidence="2">Cytoplasm</location>
    </subcellularLocation>
</comment>
<dbReference type="InterPro" id="IPR006594">
    <property type="entry name" value="LisH"/>
</dbReference>
<comment type="similarity">
    <text evidence="3">Belongs to the FYV10 family.</text>
</comment>
<evidence type="ECO:0000256" key="8">
    <source>
        <dbReference type="PROSITE-ProRule" id="PRU01215"/>
    </source>
</evidence>
<dbReference type="PROSITE" id="PS50897">
    <property type="entry name" value="CTLH"/>
    <property type="match status" value="1"/>
</dbReference>
<dbReference type="SMART" id="SM00667">
    <property type="entry name" value="LisH"/>
    <property type="match status" value="1"/>
</dbReference>
<evidence type="ECO:0000256" key="2">
    <source>
        <dbReference type="ARBA" id="ARBA00004496"/>
    </source>
</evidence>
<evidence type="ECO:0000256" key="6">
    <source>
        <dbReference type="ARBA" id="ARBA00022771"/>
    </source>
</evidence>
<protein>
    <recommendedName>
        <fullName evidence="14">Protein FYV10</fullName>
    </recommendedName>
</protein>
<dbReference type="SMART" id="SM00668">
    <property type="entry name" value="CTLH"/>
    <property type="match status" value="1"/>
</dbReference>
<dbReference type="GO" id="GO:0043161">
    <property type="term" value="P:proteasome-mediated ubiquitin-dependent protein catabolic process"/>
    <property type="evidence" value="ECO:0007669"/>
    <property type="project" value="InterPro"/>
</dbReference>
<dbReference type="InterPro" id="IPR006595">
    <property type="entry name" value="CTLH_C"/>
</dbReference>
<comment type="function">
    <text evidence="1">Involved in the proteasome-dependent degradation of fructose-1,6-bisphosphatase.</text>
</comment>
<evidence type="ECO:0000256" key="1">
    <source>
        <dbReference type="ARBA" id="ARBA00002343"/>
    </source>
</evidence>
<dbReference type="Pfam" id="PF10607">
    <property type="entry name" value="CTLH"/>
    <property type="match status" value="1"/>
</dbReference>
<keyword evidence="4" id="KW-0963">Cytoplasm</keyword>
<dbReference type="Proteomes" id="UP000799302">
    <property type="component" value="Unassembled WGS sequence"/>
</dbReference>
<dbReference type="EMBL" id="MU004235">
    <property type="protein sequence ID" value="KAF2669410.1"/>
    <property type="molecule type" value="Genomic_DNA"/>
</dbReference>
<evidence type="ECO:0000256" key="9">
    <source>
        <dbReference type="SAM" id="Coils"/>
    </source>
</evidence>
<accession>A0A6A6UBW5</accession>
<dbReference type="PANTHER" id="PTHR12170:SF2">
    <property type="entry name" value="E3 UBIQUITIN-PROTEIN TRANSFERASE MAEA"/>
    <property type="match status" value="1"/>
</dbReference>
<feature type="coiled-coil region" evidence="9">
    <location>
        <begin position="33"/>
        <end position="96"/>
    </location>
</feature>
<sequence length="453" mass="50737">MAETSSIKLSPDTHVQLDQTLLRLPHELSRRTLRTANRHVEQTQTKVDDALKQAMRNTGGDGSKSLAAIDQAIARVKATQQKLQALEDTQQQLSHQMASRIAHVDELYRMNTLADVKYEKWSRTRLDRLIVDFMLRRGYNESAKTLAADRGIDQLVDIDEFENVAKIERSIRQDHRIDLALTWCGENKQTLKKFDIMFEYQLRLQQYIELIREGTDNKLFEATIHARKYLIGSLNTSPATGIESAGLLAFALSRDTDVEPYCGLFSESRWDTVADDFLEAHHKIFYLPLRPLLHIALTAGLSALKTPACHSKFVSPTSGLNQARSPSAAFDFSDTSMQTDDDNASMHNSATIDSIIDGDGTLFSAATALLNTPVCPICSTELNQLAKSVPFAHHSKSHVESDPVVLPNGRIYGRERLIAVNEKMGTPEGYVRDPMDPDAPSVQWSQVRKVFIS</sequence>
<keyword evidence="7" id="KW-0862">Zinc</keyword>
<gene>
    <name evidence="12" type="ORF">BT63DRAFT_425135</name>
</gene>
<dbReference type="AlphaFoldDB" id="A0A6A6UBW5"/>
<evidence type="ECO:0000259" key="11">
    <source>
        <dbReference type="PROSITE" id="PS51867"/>
    </source>
</evidence>
<dbReference type="OrthoDB" id="1933455at2759"/>
<feature type="domain" description="CTLH" evidence="10">
    <location>
        <begin position="160"/>
        <end position="218"/>
    </location>
</feature>
<feature type="zinc finger region" description="RING-Gid-type" evidence="8">
    <location>
        <begin position="375"/>
        <end position="436"/>
    </location>
</feature>
<dbReference type="GO" id="GO:0005737">
    <property type="term" value="C:cytoplasm"/>
    <property type="evidence" value="ECO:0007669"/>
    <property type="project" value="UniProtKB-SubCell"/>
</dbReference>
<keyword evidence="13" id="KW-1185">Reference proteome</keyword>
<reference evidence="12" key="1">
    <citation type="journal article" date="2020" name="Stud. Mycol.">
        <title>101 Dothideomycetes genomes: a test case for predicting lifestyles and emergence of pathogens.</title>
        <authorList>
            <person name="Haridas S."/>
            <person name="Albert R."/>
            <person name="Binder M."/>
            <person name="Bloem J."/>
            <person name="Labutti K."/>
            <person name="Salamov A."/>
            <person name="Andreopoulos B."/>
            <person name="Baker S."/>
            <person name="Barry K."/>
            <person name="Bills G."/>
            <person name="Bluhm B."/>
            <person name="Cannon C."/>
            <person name="Castanera R."/>
            <person name="Culley D."/>
            <person name="Daum C."/>
            <person name="Ezra D."/>
            <person name="Gonzalez J."/>
            <person name="Henrissat B."/>
            <person name="Kuo A."/>
            <person name="Liang C."/>
            <person name="Lipzen A."/>
            <person name="Lutzoni F."/>
            <person name="Magnuson J."/>
            <person name="Mondo S."/>
            <person name="Nolan M."/>
            <person name="Ohm R."/>
            <person name="Pangilinan J."/>
            <person name="Park H.-J."/>
            <person name="Ramirez L."/>
            <person name="Alfaro M."/>
            <person name="Sun H."/>
            <person name="Tritt A."/>
            <person name="Yoshinaga Y."/>
            <person name="Zwiers L.-H."/>
            <person name="Turgeon B."/>
            <person name="Goodwin S."/>
            <person name="Spatafora J."/>
            <person name="Crous P."/>
            <person name="Grigoriev I."/>
        </authorList>
    </citation>
    <scope>NUCLEOTIDE SEQUENCE</scope>
    <source>
        <strain evidence="12">CBS 115976</strain>
    </source>
</reference>
<name>A0A6A6UBW5_9PEZI</name>
<dbReference type="InterPro" id="IPR044063">
    <property type="entry name" value="ZF_RING_GID"/>
</dbReference>
<dbReference type="PROSITE" id="PS50896">
    <property type="entry name" value="LISH"/>
    <property type="match status" value="1"/>
</dbReference>
<keyword evidence="6 8" id="KW-0863">Zinc-finger</keyword>
<proteinExistence type="inferred from homology"/>
<keyword evidence="9" id="KW-0175">Coiled coil</keyword>
<evidence type="ECO:0000313" key="12">
    <source>
        <dbReference type="EMBL" id="KAF2669410.1"/>
    </source>
</evidence>
<dbReference type="PANTHER" id="PTHR12170">
    <property type="entry name" value="MACROPHAGE ERYTHROBLAST ATTACHER-RELATED"/>
    <property type="match status" value="1"/>
</dbReference>
<evidence type="ECO:0008006" key="14">
    <source>
        <dbReference type="Google" id="ProtNLM"/>
    </source>
</evidence>
<evidence type="ECO:0000256" key="4">
    <source>
        <dbReference type="ARBA" id="ARBA00022490"/>
    </source>
</evidence>